<dbReference type="EMBL" id="MHQL01000060">
    <property type="protein sequence ID" value="OHA01543.1"/>
    <property type="molecule type" value="Genomic_DNA"/>
</dbReference>
<accession>A0A1G2KQA9</accession>
<evidence type="ECO:0000313" key="2">
    <source>
        <dbReference type="Proteomes" id="UP000177811"/>
    </source>
</evidence>
<name>A0A1G2KQA9_9BACT</name>
<proteinExistence type="predicted"/>
<evidence type="ECO:0000313" key="1">
    <source>
        <dbReference type="EMBL" id="OHA01543.1"/>
    </source>
</evidence>
<gene>
    <name evidence="1" type="ORF">A3C16_05220</name>
</gene>
<protein>
    <submittedName>
        <fullName evidence="1">Uncharacterized protein</fullName>
    </submittedName>
</protein>
<sequence>MCLSFINVYVFFAAPWMRAQFYAAWPRYQQDSVYRQRLTIMGFTYAFDAFLACKASREYVLRLRLADEPALKWRLRFLPWSIPIPDIFETVVRSGMFGESSGRDA</sequence>
<dbReference type="Proteomes" id="UP000177811">
    <property type="component" value="Unassembled WGS sequence"/>
</dbReference>
<comment type="caution">
    <text evidence="1">The sequence shown here is derived from an EMBL/GenBank/DDBJ whole genome shotgun (WGS) entry which is preliminary data.</text>
</comment>
<organism evidence="1 2">
    <name type="scientific">Candidatus Sungbacteria bacterium RIFCSPHIGHO2_02_FULL_51_29</name>
    <dbReference type="NCBI Taxonomy" id="1802273"/>
    <lineage>
        <taxon>Bacteria</taxon>
        <taxon>Candidatus Sungiibacteriota</taxon>
    </lineage>
</organism>
<reference evidence="1 2" key="1">
    <citation type="journal article" date="2016" name="Nat. Commun.">
        <title>Thousands of microbial genomes shed light on interconnected biogeochemical processes in an aquifer system.</title>
        <authorList>
            <person name="Anantharaman K."/>
            <person name="Brown C.T."/>
            <person name="Hug L.A."/>
            <person name="Sharon I."/>
            <person name="Castelle C.J."/>
            <person name="Probst A.J."/>
            <person name="Thomas B.C."/>
            <person name="Singh A."/>
            <person name="Wilkins M.J."/>
            <person name="Karaoz U."/>
            <person name="Brodie E.L."/>
            <person name="Williams K.H."/>
            <person name="Hubbard S.S."/>
            <person name="Banfield J.F."/>
        </authorList>
    </citation>
    <scope>NUCLEOTIDE SEQUENCE [LARGE SCALE GENOMIC DNA]</scope>
</reference>
<dbReference type="AlphaFoldDB" id="A0A1G2KQA9"/>